<evidence type="ECO:0000313" key="5">
    <source>
        <dbReference type="EMBL" id="KXZ22061.1"/>
    </source>
</evidence>
<dbReference type="STRING" id="1793963.AXI58_08665"/>
<feature type="domain" description="PDZ" evidence="3">
    <location>
        <begin position="99"/>
        <end position="185"/>
    </location>
</feature>
<feature type="domain" description="Lon proteolytic" evidence="4">
    <location>
        <begin position="186"/>
        <end position="335"/>
    </location>
</feature>
<gene>
    <name evidence="5" type="ORF">AXI58_08665</name>
</gene>
<evidence type="ECO:0000259" key="3">
    <source>
        <dbReference type="PROSITE" id="PS50106"/>
    </source>
</evidence>
<keyword evidence="2" id="KW-0472">Membrane</keyword>
<dbReference type="InterPro" id="IPR014721">
    <property type="entry name" value="Ribsml_uS5_D2-typ_fold_subgr"/>
</dbReference>
<dbReference type="InterPro" id="IPR036034">
    <property type="entry name" value="PDZ_sf"/>
</dbReference>
<dbReference type="GO" id="GO:0004252">
    <property type="term" value="F:serine-type endopeptidase activity"/>
    <property type="evidence" value="ECO:0007669"/>
    <property type="project" value="UniProtKB-UniRule"/>
</dbReference>
<dbReference type="Proteomes" id="UP000075430">
    <property type="component" value="Unassembled WGS sequence"/>
</dbReference>
<dbReference type="Gene3D" id="2.30.42.10">
    <property type="match status" value="1"/>
</dbReference>
<evidence type="ECO:0000259" key="4">
    <source>
        <dbReference type="PROSITE" id="PS51786"/>
    </source>
</evidence>
<reference evidence="6" key="1">
    <citation type="submission" date="2016-02" db="EMBL/GenBank/DDBJ databases">
        <authorList>
            <person name="Dunlap C."/>
        </authorList>
    </citation>
    <scope>NUCLEOTIDE SEQUENCE [LARGE SCALE GENOMIC DNA]</scope>
    <source>
        <strain evidence="6">NRRL B-41092</strain>
    </source>
</reference>
<dbReference type="GO" id="GO:0030163">
    <property type="term" value="P:protein catabolic process"/>
    <property type="evidence" value="ECO:0007669"/>
    <property type="project" value="InterPro"/>
</dbReference>
<proteinExistence type="inferred from homology"/>
<dbReference type="Pfam" id="PF13180">
    <property type="entry name" value="PDZ_2"/>
    <property type="match status" value="1"/>
</dbReference>
<keyword evidence="2" id="KW-1133">Transmembrane helix</keyword>
<evidence type="ECO:0000256" key="1">
    <source>
        <dbReference type="PROSITE-ProRule" id="PRU01122"/>
    </source>
</evidence>
<dbReference type="OrthoDB" id="2356897at2"/>
<dbReference type="Gene3D" id="3.30.230.10">
    <property type="match status" value="1"/>
</dbReference>
<dbReference type="EMBL" id="LSBA01000005">
    <property type="protein sequence ID" value="KXZ22061.1"/>
    <property type="molecule type" value="Genomic_DNA"/>
</dbReference>
<comment type="caution">
    <text evidence="5">The sequence shown here is derived from an EMBL/GenBank/DDBJ whole genome shotgun (WGS) entry which is preliminary data.</text>
</comment>
<feature type="active site" evidence="1">
    <location>
        <position position="233"/>
    </location>
</feature>
<dbReference type="NCBIfam" id="NF041438">
    <property type="entry name" value="SepM_fam_S16"/>
    <property type="match status" value="1"/>
</dbReference>
<dbReference type="GO" id="GO:0004176">
    <property type="term" value="F:ATP-dependent peptidase activity"/>
    <property type="evidence" value="ECO:0007669"/>
    <property type="project" value="UniProtKB-UniRule"/>
</dbReference>
<accession>A0A150F9R8</accession>
<dbReference type="InterPro" id="IPR008269">
    <property type="entry name" value="Lon_proteolytic"/>
</dbReference>
<dbReference type="Pfam" id="PF05362">
    <property type="entry name" value="Lon_C"/>
    <property type="match status" value="1"/>
</dbReference>
<keyword evidence="6" id="KW-1185">Reference proteome</keyword>
<dbReference type="EC" id="3.4.21.53" evidence="1"/>
<organism evidence="5 6">
    <name type="scientific">Bacillus nakamurai</name>
    <dbReference type="NCBI Taxonomy" id="1793963"/>
    <lineage>
        <taxon>Bacteria</taxon>
        <taxon>Bacillati</taxon>
        <taxon>Bacillota</taxon>
        <taxon>Bacilli</taxon>
        <taxon>Bacillales</taxon>
        <taxon>Bacillaceae</taxon>
        <taxon>Bacillus</taxon>
    </lineage>
</organism>
<protein>
    <recommendedName>
        <fullName evidence="1">endopeptidase La</fullName>
        <ecNumber evidence="1">3.4.21.53</ecNumber>
    </recommendedName>
</protein>
<keyword evidence="2" id="KW-0812">Transmembrane</keyword>
<dbReference type="InterPro" id="IPR001478">
    <property type="entry name" value="PDZ"/>
</dbReference>
<keyword evidence="1" id="KW-0645">Protease</keyword>
<evidence type="ECO:0000313" key="6">
    <source>
        <dbReference type="Proteomes" id="UP000075430"/>
    </source>
</evidence>
<dbReference type="GO" id="GO:0006508">
    <property type="term" value="P:proteolysis"/>
    <property type="evidence" value="ECO:0007669"/>
    <property type="project" value="UniProtKB-KW"/>
</dbReference>
<name>A0A150F9R8_9BACI</name>
<feature type="transmembrane region" description="Helical" evidence="2">
    <location>
        <begin position="7"/>
        <end position="28"/>
    </location>
</feature>
<keyword evidence="1" id="KW-0378">Hydrolase</keyword>
<comment type="catalytic activity">
    <reaction evidence="1">
        <text>Hydrolysis of proteins in presence of ATP.</text>
        <dbReference type="EC" id="3.4.21.53"/>
    </reaction>
</comment>
<evidence type="ECO:0000256" key="2">
    <source>
        <dbReference type="SAM" id="Phobius"/>
    </source>
</evidence>
<dbReference type="InterPro" id="IPR027065">
    <property type="entry name" value="Lon_Prtase"/>
</dbReference>
<keyword evidence="1" id="KW-0720">Serine protease</keyword>
<comment type="similarity">
    <text evidence="1">Belongs to the peptidase S16 family.</text>
</comment>
<dbReference type="SUPFAM" id="SSF50156">
    <property type="entry name" value="PDZ domain-like"/>
    <property type="match status" value="1"/>
</dbReference>
<feature type="active site" evidence="1">
    <location>
        <position position="278"/>
    </location>
</feature>
<dbReference type="RefSeq" id="WP_061520417.1">
    <property type="nucleotide sequence ID" value="NZ_JARLZY010000019.1"/>
</dbReference>
<dbReference type="PROSITE" id="PS50106">
    <property type="entry name" value="PDZ"/>
    <property type="match status" value="1"/>
</dbReference>
<dbReference type="GO" id="GO:0005524">
    <property type="term" value="F:ATP binding"/>
    <property type="evidence" value="ECO:0007669"/>
    <property type="project" value="InterPro"/>
</dbReference>
<dbReference type="InterPro" id="IPR020568">
    <property type="entry name" value="Ribosomal_Su5_D2-typ_SF"/>
</dbReference>
<dbReference type="AlphaFoldDB" id="A0A150F9R8"/>
<sequence length="340" mass="37477">MKTKHFRWVFIILILLIAVTFIKLPYYITQPGEASELRPLIKVDGGYPEKGSLSLMTVKVGPANPYTYLWAKVHPYDEIVPDESIKEEGESDTEYMKRQLQMMKSSQENAVIAAYQKADKQVSYSFNGIYASSVVSNMPAKGKIEVGDKIISADGKKYESAEKLIDYISSKKAGEKVTFKIERDTKEKTVTLVLKSFPDEPSRAGIGVALYTDRNVKVKPDLHFNIENIGGPSAGLMMSLEIYNQLTKPDETKGYNIAGTGTIDVDGKVGPIGGIDQKVVAADKAGKDIFFAPNQNGAKNSDYKNAVKTAKAIGTHMKIVPVDTMQDALDYLDKLKVKST</sequence>
<dbReference type="SUPFAM" id="SSF54211">
    <property type="entry name" value="Ribosomal protein S5 domain 2-like"/>
    <property type="match status" value="1"/>
</dbReference>
<dbReference type="PROSITE" id="PS51786">
    <property type="entry name" value="LON_PROTEOLYTIC"/>
    <property type="match status" value="1"/>
</dbReference>
<dbReference type="PANTHER" id="PTHR10046">
    <property type="entry name" value="ATP DEPENDENT LON PROTEASE FAMILY MEMBER"/>
    <property type="match status" value="1"/>
</dbReference>